<gene>
    <name evidence="2" type="ORF">EDM56_00490</name>
</gene>
<sequence>MLYELFTWLLVSYSCAGLIALIATPIVGRIPTVSGKTPILVKLHLYQSAEQLEAVVRRLHFASRKNGTPVRILLADHGSTDDTLAIIKILERNKLLFTTEESASAPAYVLDLRNPSTSES</sequence>
<name>A0A3M8DX06_9BACL</name>
<evidence type="ECO:0000313" key="3">
    <source>
        <dbReference type="Proteomes" id="UP000271031"/>
    </source>
</evidence>
<organism evidence="2 3">
    <name type="scientific">Brevibacillus fluminis</name>
    <dbReference type="NCBI Taxonomy" id="511487"/>
    <lineage>
        <taxon>Bacteria</taxon>
        <taxon>Bacillati</taxon>
        <taxon>Bacillota</taxon>
        <taxon>Bacilli</taxon>
        <taxon>Bacillales</taxon>
        <taxon>Paenibacillaceae</taxon>
        <taxon>Brevibacillus</taxon>
    </lineage>
</organism>
<evidence type="ECO:0000313" key="2">
    <source>
        <dbReference type="EMBL" id="RNB92658.1"/>
    </source>
</evidence>
<dbReference type="RefSeq" id="WP_122915915.1">
    <property type="nucleotide sequence ID" value="NZ_RHHQ01000002.1"/>
</dbReference>
<keyword evidence="1" id="KW-1133">Transmembrane helix</keyword>
<comment type="caution">
    <text evidence="2">The sequence shown here is derived from an EMBL/GenBank/DDBJ whole genome shotgun (WGS) entry which is preliminary data.</text>
</comment>
<reference evidence="2 3" key="1">
    <citation type="submission" date="2018-10" db="EMBL/GenBank/DDBJ databases">
        <title>Phylogenomics of Brevibacillus.</title>
        <authorList>
            <person name="Dunlap C."/>
        </authorList>
    </citation>
    <scope>NUCLEOTIDE SEQUENCE [LARGE SCALE GENOMIC DNA]</scope>
    <source>
        <strain evidence="2 3">JCM 15716</strain>
    </source>
</reference>
<keyword evidence="1" id="KW-0472">Membrane</keyword>
<dbReference type="OrthoDB" id="2990399at2"/>
<feature type="transmembrane region" description="Helical" evidence="1">
    <location>
        <begin position="6"/>
        <end position="27"/>
    </location>
</feature>
<accession>A0A3M8DX06</accession>
<dbReference type="EMBL" id="RHHQ01000002">
    <property type="protein sequence ID" value="RNB92658.1"/>
    <property type="molecule type" value="Genomic_DNA"/>
</dbReference>
<protein>
    <recommendedName>
        <fullName evidence="4">Glycosyltransferase</fullName>
    </recommendedName>
</protein>
<dbReference type="AlphaFoldDB" id="A0A3M8DX06"/>
<dbReference type="Proteomes" id="UP000271031">
    <property type="component" value="Unassembled WGS sequence"/>
</dbReference>
<proteinExistence type="predicted"/>
<evidence type="ECO:0000256" key="1">
    <source>
        <dbReference type="SAM" id="Phobius"/>
    </source>
</evidence>
<keyword evidence="3" id="KW-1185">Reference proteome</keyword>
<keyword evidence="1" id="KW-0812">Transmembrane</keyword>
<evidence type="ECO:0008006" key="4">
    <source>
        <dbReference type="Google" id="ProtNLM"/>
    </source>
</evidence>